<name>A0A8H6MPS5_9PEZI</name>
<sequence length="196" mass="21212">MGSSAQQREPQPTTVALKAASRGPAQKKLISLGTAIPAPDYFSWESMMLECMQNATTEKEGASKTTTTTTATKGKSAYDLAVAMNDRYSAGSSQALRFITEHVELYTYSGTIMAAKAQSLRLLGIEMDDLGLLPDALDRALQNWDCGRGRKPFVLYMIPTGQNPTGTTQSLERRKAIYDVAESLVYGLLVSDVGVC</sequence>
<dbReference type="Gene3D" id="3.40.640.10">
    <property type="entry name" value="Type I PLP-dependent aspartate aminotransferase-like (Major domain)"/>
    <property type="match status" value="2"/>
</dbReference>
<feature type="region of interest" description="Disordered" evidence="6">
    <location>
        <begin position="1"/>
        <end position="20"/>
    </location>
</feature>
<dbReference type="GO" id="GO:0008793">
    <property type="term" value="F:aromatic-amino-acid transaminase activity"/>
    <property type="evidence" value="ECO:0007669"/>
    <property type="project" value="TreeGrafter"/>
</dbReference>
<comment type="cofactor">
    <cofactor evidence="1">
        <name>pyridoxal 5'-phosphate</name>
        <dbReference type="ChEBI" id="CHEBI:597326"/>
    </cofactor>
</comment>
<organism evidence="7 8">
    <name type="scientific">Colletotrichum sojae</name>
    <dbReference type="NCBI Taxonomy" id="2175907"/>
    <lineage>
        <taxon>Eukaryota</taxon>
        <taxon>Fungi</taxon>
        <taxon>Dikarya</taxon>
        <taxon>Ascomycota</taxon>
        <taxon>Pezizomycotina</taxon>
        <taxon>Sordariomycetes</taxon>
        <taxon>Hypocreomycetidae</taxon>
        <taxon>Glomerellales</taxon>
        <taxon>Glomerellaceae</taxon>
        <taxon>Colletotrichum</taxon>
        <taxon>Colletotrichum orchidearum species complex</taxon>
    </lineage>
</organism>
<keyword evidence="5" id="KW-0663">Pyridoxal phosphate</keyword>
<dbReference type="GO" id="GO:0047536">
    <property type="term" value="F:2-aminoadipate transaminase activity"/>
    <property type="evidence" value="ECO:0007669"/>
    <property type="project" value="TreeGrafter"/>
</dbReference>
<reference evidence="7 8" key="1">
    <citation type="journal article" date="2020" name="Phytopathology">
        <title>Genome Sequence Resources of Colletotrichum truncatum, C. plurivorum, C. musicola, and C. sojae: Four Species Pathogenic to Soybean (Glycine max).</title>
        <authorList>
            <person name="Rogerio F."/>
            <person name="Boufleur T.R."/>
            <person name="Ciampi-Guillardi M."/>
            <person name="Sukno S.A."/>
            <person name="Thon M.R."/>
            <person name="Massola Junior N.S."/>
            <person name="Baroncelli R."/>
        </authorList>
    </citation>
    <scope>NUCLEOTIDE SEQUENCE [LARGE SCALE GENOMIC DNA]</scope>
    <source>
        <strain evidence="7 8">LFN0009</strain>
    </source>
</reference>
<dbReference type="PANTHER" id="PTHR42790">
    <property type="entry name" value="AMINOTRANSFERASE"/>
    <property type="match status" value="1"/>
</dbReference>
<evidence type="ECO:0000313" key="8">
    <source>
        <dbReference type="Proteomes" id="UP000652219"/>
    </source>
</evidence>
<keyword evidence="8" id="KW-1185">Reference proteome</keyword>
<dbReference type="GO" id="GO:0006571">
    <property type="term" value="P:tyrosine biosynthetic process"/>
    <property type="evidence" value="ECO:0007669"/>
    <property type="project" value="TreeGrafter"/>
</dbReference>
<evidence type="ECO:0000256" key="2">
    <source>
        <dbReference type="ARBA" id="ARBA00007441"/>
    </source>
</evidence>
<feature type="compositionally biased region" description="Polar residues" evidence="6">
    <location>
        <begin position="1"/>
        <end position="14"/>
    </location>
</feature>
<evidence type="ECO:0000256" key="4">
    <source>
        <dbReference type="ARBA" id="ARBA00022679"/>
    </source>
</evidence>
<evidence type="ECO:0000256" key="5">
    <source>
        <dbReference type="ARBA" id="ARBA00022898"/>
    </source>
</evidence>
<dbReference type="GO" id="GO:0009074">
    <property type="term" value="P:aromatic amino acid family catabolic process"/>
    <property type="evidence" value="ECO:0007669"/>
    <property type="project" value="TreeGrafter"/>
</dbReference>
<comment type="similarity">
    <text evidence="2">Belongs to the class-I pyridoxal-phosphate-dependent aminotransferase family.</text>
</comment>
<keyword evidence="4 7" id="KW-0808">Transferase</keyword>
<dbReference type="Proteomes" id="UP000652219">
    <property type="component" value="Unassembled WGS sequence"/>
</dbReference>
<dbReference type="PANTHER" id="PTHR42790:SF21">
    <property type="entry name" value="AROMATIC_AMINOADIPATE AMINOTRANSFERASE 1"/>
    <property type="match status" value="1"/>
</dbReference>
<dbReference type="SUPFAM" id="SSF53383">
    <property type="entry name" value="PLP-dependent transferases"/>
    <property type="match status" value="1"/>
</dbReference>
<dbReference type="AlphaFoldDB" id="A0A8H6MPS5"/>
<keyword evidence="3 7" id="KW-0032">Aminotransferase</keyword>
<dbReference type="InterPro" id="IPR015424">
    <property type="entry name" value="PyrdxlP-dep_Trfase"/>
</dbReference>
<gene>
    <name evidence="7" type="ORF">CSOJ01_10013</name>
</gene>
<evidence type="ECO:0000256" key="6">
    <source>
        <dbReference type="SAM" id="MobiDB-lite"/>
    </source>
</evidence>
<evidence type="ECO:0000313" key="7">
    <source>
        <dbReference type="EMBL" id="KAF6804662.1"/>
    </source>
</evidence>
<evidence type="ECO:0000256" key="1">
    <source>
        <dbReference type="ARBA" id="ARBA00001933"/>
    </source>
</evidence>
<comment type="caution">
    <text evidence="7">The sequence shown here is derived from an EMBL/GenBank/DDBJ whole genome shotgun (WGS) entry which is preliminary data.</text>
</comment>
<protein>
    <submittedName>
        <fullName evidence="7">Aromatic aminotransferase</fullName>
    </submittedName>
</protein>
<evidence type="ECO:0000256" key="3">
    <source>
        <dbReference type="ARBA" id="ARBA00022576"/>
    </source>
</evidence>
<dbReference type="GO" id="GO:0019878">
    <property type="term" value="P:lysine biosynthetic process via aminoadipic acid"/>
    <property type="evidence" value="ECO:0007669"/>
    <property type="project" value="TreeGrafter"/>
</dbReference>
<dbReference type="EMBL" id="WIGN01000202">
    <property type="protein sequence ID" value="KAF6804662.1"/>
    <property type="molecule type" value="Genomic_DNA"/>
</dbReference>
<proteinExistence type="inferred from homology"/>
<accession>A0A8H6MPS5</accession>
<dbReference type="InterPro" id="IPR015421">
    <property type="entry name" value="PyrdxlP-dep_Trfase_major"/>
</dbReference>
<dbReference type="InterPro" id="IPR050859">
    <property type="entry name" value="Class-I_PLP-dep_aminotransf"/>
</dbReference>